<sequence>MRAAGTRCVLKCTQALDQARFRTKSIPRLESTIDFDEELGWLKLFVTLGLLQNDCRDARQGSSLIEAYANRWALITGASSGIGAEFARVLAARGMHLILVARRRERLEELAAALFDQHATRCVVIPADLSVREEVEAVMREINDQKINVELLINNAGFSIVGDVPNTDREKVLNLIGVNISALTDLTYRILPGMMSRGHGAIINIASIAAFQPVAYMGAYAASKAFVLHFSEALWAEARDHGVTVTAACPGVTKTDFFEKAGVGEWLKKQHALTPDLVVKAALKGMERKKLFLFTGWRNKLLALLVRIAPRRIAVLESRKYFRPKNDSSKSNLPAEESSPTVNSHVSQKPEAAVESQHTSA</sequence>
<dbReference type="PRINTS" id="PR00081">
    <property type="entry name" value="GDHRDH"/>
</dbReference>
<dbReference type="GO" id="GO:0016491">
    <property type="term" value="F:oxidoreductase activity"/>
    <property type="evidence" value="ECO:0007669"/>
    <property type="project" value="UniProtKB-KW"/>
</dbReference>
<dbReference type="PANTHER" id="PTHR44196">
    <property type="entry name" value="DEHYDROGENASE/REDUCTASE SDR FAMILY MEMBER 7B"/>
    <property type="match status" value="1"/>
</dbReference>
<dbReference type="InterPro" id="IPR002347">
    <property type="entry name" value="SDR_fam"/>
</dbReference>
<dbReference type="SUPFAM" id="SSF51735">
    <property type="entry name" value="NAD(P)-binding Rossmann-fold domains"/>
    <property type="match status" value="1"/>
</dbReference>
<keyword evidence="2 5" id="KW-0560">Oxidoreductase</keyword>
<accession>A0A517TFF0</accession>
<protein>
    <submittedName>
        <fullName evidence="5">Fatty acyl-CoA reductase</fullName>
        <ecNumber evidence="5">1.2.1.-</ecNumber>
    </submittedName>
</protein>
<evidence type="ECO:0000313" key="5">
    <source>
        <dbReference type="EMBL" id="QDT67099.1"/>
    </source>
</evidence>
<organism evidence="5 6">
    <name type="scientific">Calycomorphotria hydatis</name>
    <dbReference type="NCBI Taxonomy" id="2528027"/>
    <lineage>
        <taxon>Bacteria</taxon>
        <taxon>Pseudomonadati</taxon>
        <taxon>Planctomycetota</taxon>
        <taxon>Planctomycetia</taxon>
        <taxon>Planctomycetales</taxon>
        <taxon>Planctomycetaceae</taxon>
        <taxon>Calycomorphotria</taxon>
    </lineage>
</organism>
<keyword evidence="6" id="KW-1185">Reference proteome</keyword>
<evidence type="ECO:0000256" key="1">
    <source>
        <dbReference type="ARBA" id="ARBA00006484"/>
    </source>
</evidence>
<feature type="compositionally biased region" description="Polar residues" evidence="4">
    <location>
        <begin position="338"/>
        <end position="347"/>
    </location>
</feature>
<dbReference type="GO" id="GO:0016020">
    <property type="term" value="C:membrane"/>
    <property type="evidence" value="ECO:0007669"/>
    <property type="project" value="TreeGrafter"/>
</dbReference>
<dbReference type="Proteomes" id="UP000319976">
    <property type="component" value="Chromosome"/>
</dbReference>
<evidence type="ECO:0000256" key="4">
    <source>
        <dbReference type="SAM" id="MobiDB-lite"/>
    </source>
</evidence>
<reference evidence="5 6" key="1">
    <citation type="submission" date="2019-02" db="EMBL/GenBank/DDBJ databases">
        <title>Deep-cultivation of Planctomycetes and their phenomic and genomic characterization uncovers novel biology.</title>
        <authorList>
            <person name="Wiegand S."/>
            <person name="Jogler M."/>
            <person name="Boedeker C."/>
            <person name="Pinto D."/>
            <person name="Vollmers J."/>
            <person name="Rivas-Marin E."/>
            <person name="Kohn T."/>
            <person name="Peeters S.H."/>
            <person name="Heuer A."/>
            <person name="Rast P."/>
            <person name="Oberbeckmann S."/>
            <person name="Bunk B."/>
            <person name="Jeske O."/>
            <person name="Meyerdierks A."/>
            <person name="Storesund J.E."/>
            <person name="Kallscheuer N."/>
            <person name="Luecker S."/>
            <person name="Lage O.M."/>
            <person name="Pohl T."/>
            <person name="Merkel B.J."/>
            <person name="Hornburger P."/>
            <person name="Mueller R.-W."/>
            <person name="Bruemmer F."/>
            <person name="Labrenz M."/>
            <person name="Spormann A.M."/>
            <person name="Op den Camp H."/>
            <person name="Overmann J."/>
            <person name="Amann R."/>
            <person name="Jetten M.S.M."/>
            <person name="Mascher T."/>
            <person name="Medema M.H."/>
            <person name="Devos D.P."/>
            <person name="Kaster A.-K."/>
            <person name="Ovreas L."/>
            <person name="Rohde M."/>
            <person name="Galperin M.Y."/>
            <person name="Jogler C."/>
        </authorList>
    </citation>
    <scope>NUCLEOTIDE SEQUENCE [LARGE SCALE GENOMIC DNA]</scope>
    <source>
        <strain evidence="5 6">V22</strain>
    </source>
</reference>
<dbReference type="EC" id="1.2.1.-" evidence="5"/>
<dbReference type="Pfam" id="PF00106">
    <property type="entry name" value="adh_short"/>
    <property type="match status" value="1"/>
</dbReference>
<evidence type="ECO:0000313" key="6">
    <source>
        <dbReference type="Proteomes" id="UP000319976"/>
    </source>
</evidence>
<dbReference type="Gene3D" id="3.40.50.720">
    <property type="entry name" value="NAD(P)-binding Rossmann-like Domain"/>
    <property type="match status" value="1"/>
</dbReference>
<dbReference type="PANTHER" id="PTHR44196:SF2">
    <property type="entry name" value="SHORT-CHAIN DEHYDROGENASE-RELATED"/>
    <property type="match status" value="1"/>
</dbReference>
<dbReference type="AlphaFoldDB" id="A0A517TFF0"/>
<evidence type="ECO:0000256" key="2">
    <source>
        <dbReference type="ARBA" id="ARBA00023002"/>
    </source>
</evidence>
<comment type="similarity">
    <text evidence="1 3">Belongs to the short-chain dehydrogenases/reductases (SDR) family.</text>
</comment>
<name>A0A517TFF0_9PLAN</name>
<proteinExistence type="inferred from homology"/>
<gene>
    <name evidence="5" type="primary">acr1</name>
    <name evidence="5" type="ORF">V22_43720</name>
</gene>
<dbReference type="EMBL" id="CP036316">
    <property type="protein sequence ID" value="QDT67099.1"/>
    <property type="molecule type" value="Genomic_DNA"/>
</dbReference>
<dbReference type="InterPro" id="IPR036291">
    <property type="entry name" value="NAD(P)-bd_dom_sf"/>
</dbReference>
<feature type="region of interest" description="Disordered" evidence="4">
    <location>
        <begin position="324"/>
        <end position="361"/>
    </location>
</feature>
<evidence type="ECO:0000256" key="3">
    <source>
        <dbReference type="RuleBase" id="RU000363"/>
    </source>
</evidence>
<dbReference type="KEGG" id="chya:V22_43720"/>
<dbReference type="PRINTS" id="PR00080">
    <property type="entry name" value="SDRFAMILY"/>
</dbReference>